<reference evidence="2" key="1">
    <citation type="journal article" date="2023" name="G3 (Bethesda)">
        <title>A reference genome for the long-term kleptoplast-retaining sea slug Elysia crispata morphotype clarki.</title>
        <authorList>
            <person name="Eastman K.E."/>
            <person name="Pendleton A.L."/>
            <person name="Shaikh M.A."/>
            <person name="Suttiyut T."/>
            <person name="Ogas R."/>
            <person name="Tomko P."/>
            <person name="Gavelis G."/>
            <person name="Widhalm J.R."/>
            <person name="Wisecaver J.H."/>
        </authorList>
    </citation>
    <scope>NUCLEOTIDE SEQUENCE</scope>
    <source>
        <strain evidence="2">ECLA1</strain>
    </source>
</reference>
<protein>
    <submittedName>
        <fullName evidence="2">Uncharacterized protein</fullName>
    </submittedName>
</protein>
<gene>
    <name evidence="2" type="ORF">RRG08_053565</name>
</gene>
<evidence type="ECO:0000256" key="1">
    <source>
        <dbReference type="SAM" id="Phobius"/>
    </source>
</evidence>
<evidence type="ECO:0000313" key="2">
    <source>
        <dbReference type="EMBL" id="KAK3729366.1"/>
    </source>
</evidence>
<evidence type="ECO:0000313" key="3">
    <source>
        <dbReference type="Proteomes" id="UP001283361"/>
    </source>
</evidence>
<proteinExistence type="predicted"/>
<name>A0AAE0Y181_9GAST</name>
<keyword evidence="1" id="KW-0812">Transmembrane</keyword>
<keyword evidence="1" id="KW-1133">Transmembrane helix</keyword>
<comment type="caution">
    <text evidence="2">The sequence shown here is derived from an EMBL/GenBank/DDBJ whole genome shotgun (WGS) entry which is preliminary data.</text>
</comment>
<feature type="transmembrane region" description="Helical" evidence="1">
    <location>
        <begin position="58"/>
        <end position="78"/>
    </location>
</feature>
<accession>A0AAE0Y181</accession>
<keyword evidence="1" id="KW-0472">Membrane</keyword>
<dbReference type="Proteomes" id="UP001283361">
    <property type="component" value="Unassembled WGS sequence"/>
</dbReference>
<dbReference type="EMBL" id="JAWDGP010007144">
    <property type="protein sequence ID" value="KAK3729366.1"/>
    <property type="molecule type" value="Genomic_DNA"/>
</dbReference>
<organism evidence="2 3">
    <name type="scientific">Elysia crispata</name>
    <name type="common">lettuce slug</name>
    <dbReference type="NCBI Taxonomy" id="231223"/>
    <lineage>
        <taxon>Eukaryota</taxon>
        <taxon>Metazoa</taxon>
        <taxon>Spiralia</taxon>
        <taxon>Lophotrochozoa</taxon>
        <taxon>Mollusca</taxon>
        <taxon>Gastropoda</taxon>
        <taxon>Heterobranchia</taxon>
        <taxon>Euthyneura</taxon>
        <taxon>Panpulmonata</taxon>
        <taxon>Sacoglossa</taxon>
        <taxon>Placobranchoidea</taxon>
        <taxon>Plakobranchidae</taxon>
        <taxon>Elysia</taxon>
    </lineage>
</organism>
<dbReference type="AlphaFoldDB" id="A0AAE0Y181"/>
<sequence>MGDRRLRGRQDLKSRLCSAHVVWLSTWLRPGFVIVSQLYATIIAIIDCDTTVNCLGRALALLVGLPLEGCIVLGSGAYSHTRGELLAMPQSGVVAWRPMLYCDTWGQQNMVDDTDADNYFCTWQCCIVDVEEDADEDDND</sequence>
<feature type="transmembrane region" description="Helical" evidence="1">
    <location>
        <begin position="21"/>
        <end position="46"/>
    </location>
</feature>
<keyword evidence="3" id="KW-1185">Reference proteome</keyword>